<protein>
    <recommendedName>
        <fullName evidence="2">Methylmalonyl-CoA mutase alpha/beta chain catalytic domain-containing protein</fullName>
    </recommendedName>
</protein>
<dbReference type="InterPro" id="IPR016176">
    <property type="entry name" value="Cbl-dep_enz_cat"/>
</dbReference>
<reference evidence="3" key="1">
    <citation type="journal article" date="2014" name="Front. Microbiol.">
        <title>High frequency of phylogenetically diverse reductive dehalogenase-homologous genes in deep subseafloor sedimentary metagenomes.</title>
        <authorList>
            <person name="Kawai M."/>
            <person name="Futagami T."/>
            <person name="Toyoda A."/>
            <person name="Takaki Y."/>
            <person name="Nishi S."/>
            <person name="Hori S."/>
            <person name="Arai W."/>
            <person name="Tsubouchi T."/>
            <person name="Morono Y."/>
            <person name="Uchiyama I."/>
            <person name="Ito T."/>
            <person name="Fujiyama A."/>
            <person name="Inagaki F."/>
            <person name="Takami H."/>
        </authorList>
    </citation>
    <scope>NUCLEOTIDE SEQUENCE</scope>
    <source>
        <strain evidence="3">Expedition CK06-06</strain>
    </source>
</reference>
<dbReference type="AlphaFoldDB" id="X0TKZ1"/>
<comment type="caution">
    <text evidence="3">The sequence shown here is derived from an EMBL/GenBank/DDBJ whole genome shotgun (WGS) entry which is preliminary data.</text>
</comment>
<dbReference type="InterPro" id="IPR006099">
    <property type="entry name" value="MeMalonylCoA_mutase_a/b_cat"/>
</dbReference>
<name>X0TKZ1_9ZZZZ</name>
<accession>X0TKZ1</accession>
<feature type="non-terminal residue" evidence="3">
    <location>
        <position position="338"/>
    </location>
</feature>
<dbReference type="Pfam" id="PF01642">
    <property type="entry name" value="MM_CoA_mutase"/>
    <property type="match status" value="1"/>
</dbReference>
<feature type="non-terminal residue" evidence="3">
    <location>
        <position position="1"/>
    </location>
</feature>
<gene>
    <name evidence="3" type="ORF">S01H1_17999</name>
</gene>
<dbReference type="PANTHER" id="PTHR48101">
    <property type="entry name" value="METHYLMALONYL-COA MUTASE, MITOCHONDRIAL-RELATED"/>
    <property type="match status" value="1"/>
</dbReference>
<dbReference type="NCBIfam" id="TIGR00641">
    <property type="entry name" value="acid_CoA_mut_N"/>
    <property type="match status" value="1"/>
</dbReference>
<feature type="domain" description="Methylmalonyl-CoA mutase alpha/beta chain catalytic" evidence="2">
    <location>
        <begin position="1"/>
        <end position="337"/>
    </location>
</feature>
<evidence type="ECO:0000313" key="3">
    <source>
        <dbReference type="EMBL" id="GAF76755.1"/>
    </source>
</evidence>
<evidence type="ECO:0000259" key="2">
    <source>
        <dbReference type="Pfam" id="PF01642"/>
    </source>
</evidence>
<dbReference type="Gene3D" id="3.20.20.240">
    <property type="entry name" value="Methylmalonyl-CoA mutase"/>
    <property type="match status" value="1"/>
</dbReference>
<organism evidence="3">
    <name type="scientific">marine sediment metagenome</name>
    <dbReference type="NCBI Taxonomy" id="412755"/>
    <lineage>
        <taxon>unclassified sequences</taxon>
        <taxon>metagenomes</taxon>
        <taxon>ecological metagenomes</taxon>
    </lineage>
</organism>
<dbReference type="GO" id="GO:0031419">
    <property type="term" value="F:cobalamin binding"/>
    <property type="evidence" value="ECO:0007669"/>
    <property type="project" value="InterPro"/>
</dbReference>
<dbReference type="GO" id="GO:0004494">
    <property type="term" value="F:methylmalonyl-CoA mutase activity"/>
    <property type="evidence" value="ECO:0007669"/>
    <property type="project" value="InterPro"/>
</dbReference>
<dbReference type="PANTHER" id="PTHR48101:SF1">
    <property type="entry name" value="METHYLMALONYL-COA MUTASE, LARGE SUBUNIT"/>
    <property type="match status" value="1"/>
</dbReference>
<dbReference type="SUPFAM" id="SSF51703">
    <property type="entry name" value="Cobalamin (vitamin B12)-dependent enzymes"/>
    <property type="match status" value="1"/>
</dbReference>
<dbReference type="EMBL" id="BARS01009587">
    <property type="protein sequence ID" value="GAF76755.1"/>
    <property type="molecule type" value="Genomic_DNA"/>
</dbReference>
<dbReference type="InterPro" id="IPR006098">
    <property type="entry name" value="MMCoA_mutase_a_cat"/>
</dbReference>
<evidence type="ECO:0000256" key="1">
    <source>
        <dbReference type="ARBA" id="ARBA00023235"/>
    </source>
</evidence>
<proteinExistence type="predicted"/>
<keyword evidence="1" id="KW-0413">Isomerase</keyword>
<sequence>FDLPTQVGLNSDDPAAEGEVGRVGMAVDTLEDFEIAFRGIDLDKITVSLTINGSAAILIAMYFAMAEKRGYDIGKLRGTAQNDILKEFIGRGTWIFPVKPSIKLVGDTILYCAEHAPLYSPVSVCGYHIRESGANPVQEMAYAFCIAKAYIDHVLDRGLQIDDFASRLSFNFDIHGNFFEQVAKFRAGRRLWARILKEQYHTQNPRSMWLRMIAGGGGGGLTIEQPENNIVRGAYYALISALSGTQTMALCSYDEAYTIPTEKAARISLRTMQILIEEMGLCDTVDPLAGSYYVETLTNQMEERIRGAMDELDAQGGIVPAIAEGRIQNAISRQAYER</sequence>